<evidence type="ECO:0000313" key="4">
    <source>
        <dbReference type="Proteomes" id="UP000448575"/>
    </source>
</evidence>
<proteinExistence type="inferred from homology"/>
<dbReference type="PANTHER" id="PTHR47505">
    <property type="entry name" value="DNA UTILIZATION PROTEIN YHGH"/>
    <property type="match status" value="1"/>
</dbReference>
<sequence length="251" mass="26146">MASAFAGGLLAALLPCNCVLCSASGASLLCPGCRAQFFSDRLPRCPICANPLPLPAHQPAAPPAGDTGATLACGRCLADRPAFDATIAAAAYALPVDRLVLQLKFAGQLALARLFATLLADAVQHSGASRPALLCPVPLGLQRLSERGYNQSLEIARPLGKQLGIALHTGLAVRVRDTRAQSSTPQGARHANIAHAFAIPDRALVEGRHIGLVDDVMSSGQTLQELAATLKRHGAARVTNYVFARTPPTIN</sequence>
<evidence type="ECO:0000259" key="2">
    <source>
        <dbReference type="Pfam" id="PF00156"/>
    </source>
</evidence>
<dbReference type="PANTHER" id="PTHR47505:SF1">
    <property type="entry name" value="DNA UTILIZATION PROTEIN YHGH"/>
    <property type="match status" value="1"/>
</dbReference>
<dbReference type="InterPro" id="IPR029057">
    <property type="entry name" value="PRTase-like"/>
</dbReference>
<keyword evidence="4" id="KW-1185">Reference proteome</keyword>
<accession>A0A6N9HK10</accession>
<dbReference type="CDD" id="cd06223">
    <property type="entry name" value="PRTases_typeI"/>
    <property type="match status" value="1"/>
</dbReference>
<evidence type="ECO:0000313" key="3">
    <source>
        <dbReference type="EMBL" id="MYN03503.1"/>
    </source>
</evidence>
<dbReference type="AlphaFoldDB" id="A0A6N9HK10"/>
<name>A0A6N9HK10_9BURK</name>
<dbReference type="InterPro" id="IPR051910">
    <property type="entry name" value="ComF/GntX_DNA_util-trans"/>
</dbReference>
<dbReference type="Pfam" id="PF00156">
    <property type="entry name" value="Pribosyltran"/>
    <property type="match status" value="1"/>
</dbReference>
<gene>
    <name evidence="3" type="ORF">GTP41_15510</name>
</gene>
<dbReference type="InterPro" id="IPR000836">
    <property type="entry name" value="PRTase_dom"/>
</dbReference>
<dbReference type="SUPFAM" id="SSF53271">
    <property type="entry name" value="PRTase-like"/>
    <property type="match status" value="1"/>
</dbReference>
<evidence type="ECO:0000256" key="1">
    <source>
        <dbReference type="ARBA" id="ARBA00008007"/>
    </source>
</evidence>
<protein>
    <submittedName>
        <fullName evidence="3">ComF family protein</fullName>
    </submittedName>
</protein>
<organism evidence="3 4">
    <name type="scientific">Pseudoduganella guangdongensis</name>
    <dbReference type="NCBI Taxonomy" id="2692179"/>
    <lineage>
        <taxon>Bacteria</taxon>
        <taxon>Pseudomonadati</taxon>
        <taxon>Pseudomonadota</taxon>
        <taxon>Betaproteobacteria</taxon>
        <taxon>Burkholderiales</taxon>
        <taxon>Oxalobacteraceae</taxon>
        <taxon>Telluria group</taxon>
        <taxon>Pseudoduganella</taxon>
    </lineage>
</organism>
<dbReference type="Gene3D" id="3.40.50.2020">
    <property type="match status" value="1"/>
</dbReference>
<comment type="similarity">
    <text evidence="1">Belongs to the ComF/GntX family.</text>
</comment>
<reference evidence="3 4" key="1">
    <citation type="submission" date="2019-12" db="EMBL/GenBank/DDBJ databases">
        <title>Novel species isolated from a subtropical stream in China.</title>
        <authorList>
            <person name="Lu H."/>
        </authorList>
    </citation>
    <scope>NUCLEOTIDE SEQUENCE [LARGE SCALE GENOMIC DNA]</scope>
    <source>
        <strain evidence="3 4">DS3</strain>
    </source>
</reference>
<dbReference type="RefSeq" id="WP_161026475.1">
    <property type="nucleotide sequence ID" value="NZ_WWCJ01000010.1"/>
</dbReference>
<comment type="caution">
    <text evidence="3">The sequence shown here is derived from an EMBL/GenBank/DDBJ whole genome shotgun (WGS) entry which is preliminary data.</text>
</comment>
<feature type="domain" description="Phosphoribosyltransferase" evidence="2">
    <location>
        <begin position="152"/>
        <end position="245"/>
    </location>
</feature>
<dbReference type="Proteomes" id="UP000448575">
    <property type="component" value="Unassembled WGS sequence"/>
</dbReference>
<dbReference type="EMBL" id="WWCJ01000010">
    <property type="protein sequence ID" value="MYN03503.1"/>
    <property type="molecule type" value="Genomic_DNA"/>
</dbReference>